<accession>F8KUI4</accession>
<proteinExistence type="predicted"/>
<dbReference type="Proteomes" id="UP000008387">
    <property type="component" value="Plasmid phbz1"/>
</dbReference>
<dbReference type="AlphaFoldDB" id="F8KUI4"/>
<protein>
    <submittedName>
        <fullName evidence="1">Uncharacterized protein</fullName>
    </submittedName>
</protein>
<reference evidence="1 2" key="1">
    <citation type="journal article" date="2011" name="J. Bacteriol.">
        <title>Genome sequence of Helicobacter bizzozeronii strain CIII-1, an isolate from human gastric mucosa.</title>
        <authorList>
            <person name="Schott T."/>
            <person name="Rossi M."/>
            <person name="Hanninen M.L."/>
        </authorList>
    </citation>
    <scope>NUCLEOTIDE SEQUENCE [LARGE SCALE GENOMIC DNA]</scope>
    <source>
        <strain evidence="1 2">CIII-1</strain>
        <plasmid evidence="1">phbz1</plasmid>
    </source>
</reference>
<gene>
    <name evidence="1" type="ordered locus">HBZC1_p0390</name>
</gene>
<dbReference type="EMBL" id="FR871758">
    <property type="protein sequence ID" value="CCB80919.1"/>
    <property type="molecule type" value="Genomic_DNA"/>
</dbReference>
<sequence>MLFQWLTWIALSGVFLYAQPQNFTQAKQRLINLYEQCMEVKSSPFSVLYLKSHTNSREVAK</sequence>
<keyword evidence="2" id="KW-1185">Reference proteome</keyword>
<name>F8KUI4_HELBC</name>
<dbReference type="KEGG" id="hbi:HBZC1_p0390"/>
<keyword evidence="1" id="KW-0614">Plasmid</keyword>
<evidence type="ECO:0000313" key="2">
    <source>
        <dbReference type="Proteomes" id="UP000008387"/>
    </source>
</evidence>
<evidence type="ECO:0000313" key="1">
    <source>
        <dbReference type="EMBL" id="CCB80919.1"/>
    </source>
</evidence>
<geneLocation type="plasmid" evidence="1 2">
    <name>phbz1</name>
</geneLocation>
<organism evidence="1 2">
    <name type="scientific">Helicobacter bizzozeronii (strain CIII-1)</name>
    <dbReference type="NCBI Taxonomy" id="1002804"/>
    <lineage>
        <taxon>Bacteria</taxon>
        <taxon>Pseudomonadati</taxon>
        <taxon>Campylobacterota</taxon>
        <taxon>Epsilonproteobacteria</taxon>
        <taxon>Campylobacterales</taxon>
        <taxon>Helicobacteraceae</taxon>
        <taxon>Helicobacter</taxon>
    </lineage>
</organism>
<dbReference type="HOGENOM" id="CLU_2916184_0_0_7"/>